<name>A0A9N9LPV7_9HELO</name>
<feature type="compositionally biased region" description="Basic and acidic residues" evidence="1">
    <location>
        <begin position="41"/>
        <end position="58"/>
    </location>
</feature>
<sequence>MLCWDTAGMHQEERPAMAMTPLEAAMTRDFLAGTAQSKQRCAKEGKVKEKGKIHEKKPTTMQKTSMPYRRQGAWLL</sequence>
<dbReference type="Proteomes" id="UP000701801">
    <property type="component" value="Unassembled WGS sequence"/>
</dbReference>
<gene>
    <name evidence="2" type="ORF">HYALB_00000278</name>
</gene>
<keyword evidence="3" id="KW-1185">Reference proteome</keyword>
<proteinExistence type="predicted"/>
<feature type="region of interest" description="Disordered" evidence="1">
    <location>
        <begin position="38"/>
        <end position="76"/>
    </location>
</feature>
<dbReference type="OrthoDB" id="10408955at2759"/>
<comment type="caution">
    <text evidence="2">The sequence shown here is derived from an EMBL/GenBank/DDBJ whole genome shotgun (WGS) entry which is preliminary data.</text>
</comment>
<organism evidence="2 3">
    <name type="scientific">Hymenoscyphus albidus</name>
    <dbReference type="NCBI Taxonomy" id="595503"/>
    <lineage>
        <taxon>Eukaryota</taxon>
        <taxon>Fungi</taxon>
        <taxon>Dikarya</taxon>
        <taxon>Ascomycota</taxon>
        <taxon>Pezizomycotina</taxon>
        <taxon>Leotiomycetes</taxon>
        <taxon>Helotiales</taxon>
        <taxon>Helotiaceae</taxon>
        <taxon>Hymenoscyphus</taxon>
    </lineage>
</organism>
<dbReference type="AlphaFoldDB" id="A0A9N9LPV7"/>
<reference evidence="2" key="1">
    <citation type="submission" date="2021-07" db="EMBL/GenBank/DDBJ databases">
        <authorList>
            <person name="Durling M."/>
        </authorList>
    </citation>
    <scope>NUCLEOTIDE SEQUENCE</scope>
</reference>
<evidence type="ECO:0000313" key="3">
    <source>
        <dbReference type="Proteomes" id="UP000701801"/>
    </source>
</evidence>
<evidence type="ECO:0000313" key="2">
    <source>
        <dbReference type="EMBL" id="CAG8979144.1"/>
    </source>
</evidence>
<dbReference type="EMBL" id="CAJVRM010000296">
    <property type="protein sequence ID" value="CAG8979144.1"/>
    <property type="molecule type" value="Genomic_DNA"/>
</dbReference>
<evidence type="ECO:0000256" key="1">
    <source>
        <dbReference type="SAM" id="MobiDB-lite"/>
    </source>
</evidence>
<protein>
    <submittedName>
        <fullName evidence="2">Uncharacterized protein</fullName>
    </submittedName>
</protein>
<accession>A0A9N9LPV7</accession>